<gene>
    <name evidence="1" type="ORF">GGI18_005046</name>
</gene>
<protein>
    <submittedName>
        <fullName evidence="1">Uncharacterized protein</fullName>
    </submittedName>
</protein>
<evidence type="ECO:0000313" key="1">
    <source>
        <dbReference type="EMBL" id="KAJ2771392.1"/>
    </source>
</evidence>
<evidence type="ECO:0000313" key="2">
    <source>
        <dbReference type="Proteomes" id="UP001140066"/>
    </source>
</evidence>
<accession>A0ACC1K0W5</accession>
<sequence>TLPLHAVEMIVDHFVNNIRHALSKNHEDKELEQSLKSQIPLLWVCRSFRSVVYSQLFTGYELTFDINGDMF</sequence>
<keyword evidence="2" id="KW-1185">Reference proteome</keyword>
<feature type="non-terminal residue" evidence="1">
    <location>
        <position position="1"/>
    </location>
</feature>
<feature type="non-terminal residue" evidence="1">
    <location>
        <position position="71"/>
    </location>
</feature>
<organism evidence="1 2">
    <name type="scientific">Coemansia linderi</name>
    <dbReference type="NCBI Taxonomy" id="2663919"/>
    <lineage>
        <taxon>Eukaryota</taxon>
        <taxon>Fungi</taxon>
        <taxon>Fungi incertae sedis</taxon>
        <taxon>Zoopagomycota</taxon>
        <taxon>Kickxellomycotina</taxon>
        <taxon>Kickxellomycetes</taxon>
        <taxon>Kickxellales</taxon>
        <taxon>Kickxellaceae</taxon>
        <taxon>Coemansia</taxon>
    </lineage>
</organism>
<comment type="caution">
    <text evidence="1">The sequence shown here is derived from an EMBL/GenBank/DDBJ whole genome shotgun (WGS) entry which is preliminary data.</text>
</comment>
<reference evidence="1" key="1">
    <citation type="submission" date="2022-07" db="EMBL/GenBank/DDBJ databases">
        <title>Phylogenomic reconstructions and comparative analyses of Kickxellomycotina fungi.</title>
        <authorList>
            <person name="Reynolds N.K."/>
            <person name="Stajich J.E."/>
            <person name="Barry K."/>
            <person name="Grigoriev I.V."/>
            <person name="Crous P."/>
            <person name="Smith M.E."/>
        </authorList>
    </citation>
    <scope>NUCLEOTIDE SEQUENCE</scope>
    <source>
        <strain evidence="1">BCRC 34191</strain>
    </source>
</reference>
<dbReference type="EMBL" id="JANBUK010002630">
    <property type="protein sequence ID" value="KAJ2771392.1"/>
    <property type="molecule type" value="Genomic_DNA"/>
</dbReference>
<proteinExistence type="predicted"/>
<dbReference type="Proteomes" id="UP001140066">
    <property type="component" value="Unassembled WGS sequence"/>
</dbReference>
<name>A0ACC1K0W5_9FUNG</name>